<dbReference type="RefSeq" id="WP_184000251.1">
    <property type="nucleotide sequence ID" value="NZ_JACIEH010000004.1"/>
</dbReference>
<organism evidence="1 2">
    <name type="scientific">Sphingomonas kyeonggiensis</name>
    <dbReference type="NCBI Taxonomy" id="1268553"/>
    <lineage>
        <taxon>Bacteria</taxon>
        <taxon>Pseudomonadati</taxon>
        <taxon>Pseudomonadota</taxon>
        <taxon>Alphaproteobacteria</taxon>
        <taxon>Sphingomonadales</taxon>
        <taxon>Sphingomonadaceae</taxon>
        <taxon>Sphingomonas</taxon>
    </lineage>
</organism>
<keyword evidence="2" id="KW-1185">Reference proteome</keyword>
<accession>A0A7W6JWL8</accession>
<dbReference type="AlphaFoldDB" id="A0A7W6JWL8"/>
<comment type="caution">
    <text evidence="1">The sequence shown here is derived from an EMBL/GenBank/DDBJ whole genome shotgun (WGS) entry which is preliminary data.</text>
</comment>
<protein>
    <submittedName>
        <fullName evidence="1">Uncharacterized protein</fullName>
    </submittedName>
</protein>
<gene>
    <name evidence="1" type="ORF">GGR46_004482</name>
</gene>
<proteinExistence type="predicted"/>
<evidence type="ECO:0000313" key="1">
    <source>
        <dbReference type="EMBL" id="MBB4100893.1"/>
    </source>
</evidence>
<name>A0A7W6JWL8_9SPHN</name>
<sequence length="121" mass="13263">MLLFALLLLGQDDAPPRDMTPAEVMEMHRARWSANPKCQRARDESEIVVCSRRDADKFRVPLVTSYSGPDTDQGRLDRVFDGADGHMPCGQGAFTVRCGSVGVGVTVSSRGVRTSRRELAP</sequence>
<dbReference type="Proteomes" id="UP000557392">
    <property type="component" value="Unassembled WGS sequence"/>
</dbReference>
<dbReference type="EMBL" id="JACIEH010000004">
    <property type="protein sequence ID" value="MBB4100893.1"/>
    <property type="molecule type" value="Genomic_DNA"/>
</dbReference>
<evidence type="ECO:0000313" key="2">
    <source>
        <dbReference type="Proteomes" id="UP000557392"/>
    </source>
</evidence>
<reference evidence="1 2" key="1">
    <citation type="submission" date="2020-08" db="EMBL/GenBank/DDBJ databases">
        <title>Genomic Encyclopedia of Type Strains, Phase IV (KMG-IV): sequencing the most valuable type-strain genomes for metagenomic binning, comparative biology and taxonomic classification.</title>
        <authorList>
            <person name="Goeker M."/>
        </authorList>
    </citation>
    <scope>NUCLEOTIDE SEQUENCE [LARGE SCALE GENOMIC DNA]</scope>
    <source>
        <strain evidence="1 2">DSM 101806</strain>
    </source>
</reference>